<dbReference type="OrthoDB" id="1254750at2"/>
<evidence type="ECO:0000313" key="1">
    <source>
        <dbReference type="EMBL" id="TGN29770.1"/>
    </source>
</evidence>
<dbReference type="EMBL" id="SRPE01000002">
    <property type="protein sequence ID" value="TGN29770.1"/>
    <property type="molecule type" value="Genomic_DNA"/>
</dbReference>
<keyword evidence="2" id="KW-1185">Reference proteome</keyword>
<evidence type="ECO:0000313" key="2">
    <source>
        <dbReference type="Proteomes" id="UP000297998"/>
    </source>
</evidence>
<gene>
    <name evidence="1" type="ORF">E4J94_03480</name>
</gene>
<organism evidence="1 2">
    <name type="scientific">Empedobacter tilapiae</name>
    <dbReference type="NCBI Taxonomy" id="2491114"/>
    <lineage>
        <taxon>Bacteria</taxon>
        <taxon>Pseudomonadati</taxon>
        <taxon>Bacteroidota</taxon>
        <taxon>Flavobacteriia</taxon>
        <taxon>Flavobacteriales</taxon>
        <taxon>Weeksellaceae</taxon>
        <taxon>Empedobacter</taxon>
    </lineage>
</organism>
<dbReference type="RefSeq" id="WP_135834477.1">
    <property type="nucleotide sequence ID" value="NZ_SRPE01000002.1"/>
</dbReference>
<protein>
    <submittedName>
        <fullName evidence="1">Uncharacterized protein</fullName>
    </submittedName>
</protein>
<accession>A0A4Z1B734</accession>
<reference evidence="1 2" key="1">
    <citation type="submission" date="2019-03" db="EMBL/GenBank/DDBJ databases">
        <title>Empedobacter tilapiae sp. nov., isolated from an intestine of Nile tilapia Oreochromis niloticus.</title>
        <authorList>
            <person name="Kim Y.-O."/>
            <person name="Yoon J.-H."/>
        </authorList>
    </citation>
    <scope>NUCLEOTIDE SEQUENCE [LARGE SCALE GENOMIC DNA]</scope>
    <source>
        <strain evidence="1 2">MRS2</strain>
    </source>
</reference>
<name>A0A4Z1B734_9FLAO</name>
<dbReference type="AlphaFoldDB" id="A0A4Z1B734"/>
<comment type="caution">
    <text evidence="1">The sequence shown here is derived from an EMBL/GenBank/DDBJ whole genome shotgun (WGS) entry which is preliminary data.</text>
</comment>
<proteinExistence type="predicted"/>
<sequence>MKIIIKICILLFVLSCTDKAKEDTKQIKDYSTFKKYKIDSHLNETAIFKKMDKMIEIINVDLKPNDKSKRSTIVILQTNNSLDFSKTYEDSIFSCRTKLINANEIVINIGYKNIETEDGFDIKVVKNDFFIEPYFYLVKEDKKKKKYNTIIKQELTLNKESYQKGDSLYGKSQFLIRQISKENDTIYFRGKGFFRSIVE</sequence>
<dbReference type="Proteomes" id="UP000297998">
    <property type="component" value="Unassembled WGS sequence"/>
</dbReference>